<comment type="caution">
    <text evidence="1">The sequence shown here is derived from an EMBL/GenBank/DDBJ whole genome shotgun (WGS) entry which is preliminary data.</text>
</comment>
<evidence type="ECO:0000313" key="1">
    <source>
        <dbReference type="EMBL" id="TGO19930.1"/>
    </source>
</evidence>
<accession>A0A4Z1F8F8</accession>
<keyword evidence="2" id="KW-1185">Reference proteome</keyword>
<evidence type="ECO:0000313" key="2">
    <source>
        <dbReference type="Proteomes" id="UP000297777"/>
    </source>
</evidence>
<gene>
    <name evidence="1" type="ORF">BTUL_0002g00480</name>
</gene>
<dbReference type="OrthoDB" id="3562647at2759"/>
<dbReference type="EMBL" id="PQXH01000002">
    <property type="protein sequence ID" value="TGO19930.1"/>
    <property type="molecule type" value="Genomic_DNA"/>
</dbReference>
<reference evidence="1 2" key="1">
    <citation type="submission" date="2017-12" db="EMBL/GenBank/DDBJ databases">
        <title>Comparative genomics of Botrytis spp.</title>
        <authorList>
            <person name="Valero-Jimenez C.A."/>
            <person name="Tapia P."/>
            <person name="Veloso J."/>
            <person name="Silva-Moreno E."/>
            <person name="Staats M."/>
            <person name="Valdes J.H."/>
            <person name="Van Kan J.A.L."/>
        </authorList>
    </citation>
    <scope>NUCLEOTIDE SEQUENCE [LARGE SCALE GENOMIC DNA]</scope>
    <source>
        <strain evidence="1 2">Bt9001</strain>
    </source>
</reference>
<name>A0A4Z1F8F8_9HELO</name>
<protein>
    <submittedName>
        <fullName evidence="1">Uncharacterized protein</fullName>
    </submittedName>
</protein>
<organism evidence="1 2">
    <name type="scientific">Botrytis tulipae</name>
    <dbReference type="NCBI Taxonomy" id="87230"/>
    <lineage>
        <taxon>Eukaryota</taxon>
        <taxon>Fungi</taxon>
        <taxon>Dikarya</taxon>
        <taxon>Ascomycota</taxon>
        <taxon>Pezizomycotina</taxon>
        <taxon>Leotiomycetes</taxon>
        <taxon>Helotiales</taxon>
        <taxon>Sclerotiniaceae</taxon>
        <taxon>Botrytis</taxon>
    </lineage>
</organism>
<proteinExistence type="predicted"/>
<dbReference type="Proteomes" id="UP000297777">
    <property type="component" value="Unassembled WGS sequence"/>
</dbReference>
<dbReference type="AlphaFoldDB" id="A0A4Z1F8F8"/>
<sequence>MDFDQGEITVPLRAAHLWIKFMEKSNDLDEFHDKFLNTLRKDLSEKDYSMSFRALEAFLRAKEACTKYCSTYGINLVADESGLRREQDPSPLLESVNNRRSQGNELTRKMHYSDPIDSIRLPGNRTRLAPHESPSEGTYIMAMQKLLYNASDLDLLIEIDHSLANTHGLPSWVIDWTVSDVLIGRYDIRNRHSATCDSQLRGPPEMSGTEIRLEGYQVETIRYISQSLLIHGYEEDMPFYPKWKQFITEILGDVVTAEELGRNFYETILGRTKLEEMGSDGIDILEKAIQIIVEADSEEPRNFMSG</sequence>